<gene>
    <name evidence="3" type="ORF">PVL29_010395</name>
</gene>
<dbReference type="Pfam" id="PF24782">
    <property type="entry name" value="WD40_MABP1-WDR62_2nd"/>
    <property type="match status" value="1"/>
</dbReference>
<feature type="domain" description="MABP1/WDR62 second WD40" evidence="2">
    <location>
        <begin position="389"/>
        <end position="716"/>
    </location>
</feature>
<dbReference type="InterPro" id="IPR011047">
    <property type="entry name" value="Quinoprotein_ADH-like_sf"/>
</dbReference>
<dbReference type="SMART" id="SM00320">
    <property type="entry name" value="WD40"/>
    <property type="match status" value="11"/>
</dbReference>
<evidence type="ECO:0000256" key="1">
    <source>
        <dbReference type="PROSITE-ProRule" id="PRU00221"/>
    </source>
</evidence>
<evidence type="ECO:0000313" key="4">
    <source>
        <dbReference type="Proteomes" id="UP001168098"/>
    </source>
</evidence>
<dbReference type="PANTHER" id="PTHR45589">
    <property type="entry name" value="WD REPEAT DOMAIN 62, ISOFORM G"/>
    <property type="match status" value="1"/>
</dbReference>
<proteinExistence type="predicted"/>
<sequence>MKISRKPKKPDPSSKLVLEEIIGLTTKNANGLASSIKNGNCVYMAGYVAVVYNVDSGTQSHLMVSHRMPKPLNCVAVSQDGRFIATGESGHQPAVLVWNCKTLAFISELKCHQYGVVCIAFSPDGKHLVSVGFPHDGYICLWDWQRGLLVAKLKSSSSCSAIASVSFSSDGKLIVTAGKKHLKFWTVGSSTRLRTDTGTGSIAMHGKPINLGYHKGSSFTSVSSPIWASSSLGGSEETCELFPIYALTDVGVLCLLDSGLSVQKSVDLEVEKGFALSTSDKLIACACSNGIVQLFTIETLEYAGSLQYSQSKICEEAKNKICHAESQKRIVNLVLHFLMQLPVNSQPQESLASRCCVLVSHSACIWDIKSLSCENMHDPSLACVARGCYGGVSFATCSADGNIRLWDLALQSDISEDTTSKLAVDHCSLITEPVGTTHLVSAGILESDNVGSGVGTQGFRSMAVSSDGKYLAAGDFQGNLHIYNLHTSDYTCFQDAHDAEILSLSFNLPSRKDFTSHEIKSHYFLASGGRDRLIHLYDVERNFDLVGSAEDHSASVTSVKLTSNGSKILSCSADRSLVFRDVAVMATGCKISRRHHQMASHGTVYDMAVDPKLEVAITVGQDKKINTFNIASGKLIKSLKQDGDLGDPIKVTIDPSCTYLVCSYSNKSICMYDFITGEMVAQEMGHSEVITGVIFLPDCKHIISVGGDSCIFVWKLPTSLSSRMLQRMKESSDPLSPASMLLPVSSSRQILSLEEDYHLCEINPEDKSLPTDFNKVNQSVRQEKNHQETSAFKFSISRLPKWARSKVTSSENAHGDAVVISSEQMELKNFSPIVGSCDGHDFVYPEVQTPPTHDMGDNKQCLGTIFSSSSDTDCSGNSSMPPEIHRNFAMDNRWLTIHTVCLDLLNSPEIWDVKDMRMPVSSPHLLQSMAVETPINEEHKEISSRGHTVVNHFSVEHPSSHGSHVVGDGPEATLNGHPQYHAPGSMFENNDQLCIHNASACNYDVVSEMSAQLQSNTTESWVQTNLDFKSQDNDLFNQHFSNLSTVPKTEGRKSSGRRRFSARFVVRRDCIGDCSRLFETSIKDLGSETLNCGEESSRHSIFKNPSIPGLEEPQLIDAFEQDINNSPQGLLSSSHTESQSECFVQKNSLCMEVREVRDQKECIIKGTEMEEPIIACKKALVCLDAAAGSALRLFSNLENLVSREEILSGPEADLYHHTAELLPLIAEKVNAIAKLVQASKNDLCGKTRKEVSTLEPLLGTFAENLS</sequence>
<evidence type="ECO:0000259" key="2">
    <source>
        <dbReference type="Pfam" id="PF24782"/>
    </source>
</evidence>
<name>A0AA38ZU96_VITRO</name>
<dbReference type="SUPFAM" id="SSF50978">
    <property type="entry name" value="WD40 repeat-like"/>
    <property type="match status" value="2"/>
</dbReference>
<dbReference type="SUPFAM" id="SSF50998">
    <property type="entry name" value="Quinoprotein alcohol dehydrogenase-like"/>
    <property type="match status" value="1"/>
</dbReference>
<reference evidence="3 4" key="1">
    <citation type="journal article" date="2023" name="BMC Biotechnol.">
        <title>Vitis rotundifolia cv Carlos genome sequencing.</title>
        <authorList>
            <person name="Huff M."/>
            <person name="Hulse-Kemp A."/>
            <person name="Scheffler B."/>
            <person name="Youngblood R."/>
            <person name="Simpson S."/>
            <person name="Babiker E."/>
            <person name="Staton M."/>
        </authorList>
    </citation>
    <scope>NUCLEOTIDE SEQUENCE [LARGE SCALE GENOMIC DNA]</scope>
    <source>
        <tissue evidence="3">Leaf</tissue>
    </source>
</reference>
<dbReference type="InterPro" id="IPR001680">
    <property type="entry name" value="WD40_rpt"/>
</dbReference>
<accession>A0AA38ZU96</accession>
<dbReference type="Pfam" id="PF00400">
    <property type="entry name" value="WD40"/>
    <property type="match status" value="3"/>
</dbReference>
<dbReference type="Proteomes" id="UP001168098">
    <property type="component" value="Unassembled WGS sequence"/>
</dbReference>
<organism evidence="3 4">
    <name type="scientific">Vitis rotundifolia</name>
    <name type="common">Muscadine grape</name>
    <dbReference type="NCBI Taxonomy" id="103349"/>
    <lineage>
        <taxon>Eukaryota</taxon>
        <taxon>Viridiplantae</taxon>
        <taxon>Streptophyta</taxon>
        <taxon>Embryophyta</taxon>
        <taxon>Tracheophyta</taxon>
        <taxon>Spermatophyta</taxon>
        <taxon>Magnoliopsida</taxon>
        <taxon>eudicotyledons</taxon>
        <taxon>Gunneridae</taxon>
        <taxon>Pentapetalae</taxon>
        <taxon>rosids</taxon>
        <taxon>Vitales</taxon>
        <taxon>Vitaceae</taxon>
        <taxon>Viteae</taxon>
        <taxon>Vitis</taxon>
    </lineage>
</organism>
<dbReference type="Gene3D" id="2.130.10.10">
    <property type="entry name" value="YVTN repeat-like/Quinoprotein amine dehydrogenase"/>
    <property type="match status" value="4"/>
</dbReference>
<protein>
    <recommendedName>
        <fullName evidence="2">MABP1/WDR62 second WD40 domain-containing protein</fullName>
    </recommendedName>
</protein>
<dbReference type="InterPro" id="IPR056162">
    <property type="entry name" value="WD40_MABP1-WDR62_2nd"/>
</dbReference>
<feature type="repeat" description="WD" evidence="1">
    <location>
        <begin position="683"/>
        <end position="724"/>
    </location>
</feature>
<dbReference type="PROSITE" id="PS50082">
    <property type="entry name" value="WD_REPEATS_2"/>
    <property type="match status" value="2"/>
</dbReference>
<comment type="caution">
    <text evidence="3">The sequence shown here is derived from an EMBL/GenBank/DDBJ whole genome shotgun (WGS) entry which is preliminary data.</text>
</comment>
<dbReference type="InterPro" id="IPR052779">
    <property type="entry name" value="WDR62"/>
</dbReference>
<evidence type="ECO:0000313" key="3">
    <source>
        <dbReference type="EMBL" id="KAJ9694902.1"/>
    </source>
</evidence>
<dbReference type="InterPro" id="IPR036322">
    <property type="entry name" value="WD40_repeat_dom_sf"/>
</dbReference>
<dbReference type="InterPro" id="IPR015943">
    <property type="entry name" value="WD40/YVTN_repeat-like_dom_sf"/>
</dbReference>
<dbReference type="PANTHER" id="PTHR45589:SF1">
    <property type="entry name" value="WD REPEAT DOMAIN 62, ISOFORM G"/>
    <property type="match status" value="1"/>
</dbReference>
<dbReference type="AlphaFoldDB" id="A0AA38ZU96"/>
<feature type="repeat" description="WD" evidence="1">
    <location>
        <begin position="394"/>
        <end position="416"/>
    </location>
</feature>
<keyword evidence="1" id="KW-0853">WD repeat</keyword>
<keyword evidence="4" id="KW-1185">Reference proteome</keyword>
<dbReference type="EMBL" id="JARBHA010000008">
    <property type="protein sequence ID" value="KAJ9694902.1"/>
    <property type="molecule type" value="Genomic_DNA"/>
</dbReference>